<dbReference type="Gene3D" id="3.30.565.10">
    <property type="entry name" value="Histidine kinase-like ATPase, C-terminal domain"/>
    <property type="match status" value="1"/>
</dbReference>
<keyword evidence="4" id="KW-0808">Transferase</keyword>
<dbReference type="STRING" id="448386.A0A2V3IUR5"/>
<accession>A0A2V3IUR5</accession>
<dbReference type="InterPro" id="IPR005467">
    <property type="entry name" value="His_kinase_dom"/>
</dbReference>
<feature type="region of interest" description="Disordered" evidence="2">
    <location>
        <begin position="531"/>
        <end position="550"/>
    </location>
</feature>
<dbReference type="InterPro" id="IPR036890">
    <property type="entry name" value="HATPase_C_sf"/>
</dbReference>
<evidence type="ECO:0000313" key="5">
    <source>
        <dbReference type="Proteomes" id="UP000247409"/>
    </source>
</evidence>
<dbReference type="InterPro" id="IPR003594">
    <property type="entry name" value="HATPase_dom"/>
</dbReference>
<name>A0A2V3IUR5_9FLOR</name>
<organism evidence="4 5">
    <name type="scientific">Gracilariopsis chorda</name>
    <dbReference type="NCBI Taxonomy" id="448386"/>
    <lineage>
        <taxon>Eukaryota</taxon>
        <taxon>Rhodophyta</taxon>
        <taxon>Florideophyceae</taxon>
        <taxon>Rhodymeniophycidae</taxon>
        <taxon>Gracilariales</taxon>
        <taxon>Gracilariaceae</taxon>
        <taxon>Gracilariopsis</taxon>
    </lineage>
</organism>
<evidence type="ECO:0000256" key="2">
    <source>
        <dbReference type="SAM" id="MobiDB-lite"/>
    </source>
</evidence>
<keyword evidence="5" id="KW-1185">Reference proteome</keyword>
<evidence type="ECO:0000313" key="4">
    <source>
        <dbReference type="EMBL" id="PXF45829.1"/>
    </source>
</evidence>
<gene>
    <name evidence="4" type="ORF">BWQ96_04366</name>
</gene>
<proteinExistence type="predicted"/>
<evidence type="ECO:0000256" key="1">
    <source>
        <dbReference type="ARBA" id="ARBA00022553"/>
    </source>
</evidence>
<dbReference type="PROSITE" id="PS50109">
    <property type="entry name" value="HIS_KIN"/>
    <property type="match status" value="1"/>
</dbReference>
<dbReference type="Proteomes" id="UP000247409">
    <property type="component" value="Unassembled WGS sequence"/>
</dbReference>
<dbReference type="PANTHER" id="PTHR43547">
    <property type="entry name" value="TWO-COMPONENT HISTIDINE KINASE"/>
    <property type="match status" value="1"/>
</dbReference>
<dbReference type="AlphaFoldDB" id="A0A2V3IUR5"/>
<dbReference type="OrthoDB" id="1519at2759"/>
<dbReference type="Pfam" id="PF02518">
    <property type="entry name" value="HATPase_c"/>
    <property type="match status" value="1"/>
</dbReference>
<dbReference type="SUPFAM" id="SSF55874">
    <property type="entry name" value="ATPase domain of HSP90 chaperone/DNA topoisomerase II/histidine kinase"/>
    <property type="match status" value="1"/>
</dbReference>
<sequence length="561" mass="61792">MNSDVLGFSGRWTANPIYLRVANVAWRLCKNRNQSQHFVGPVRQRPILSLTGPEDDRPSSKRTDFQQPFEWVQEGSYQSEEDYKGWSKDFLELCDSQLTLLMSTIHNLATVTLFFRHENPETGALEFVPLVSHAADSEDQPDRVWISFGTAGQTELEDGPNSKRLPGGIPARWIFPNYPFAEVGSEGGILMPDGNLCIPIEYNNILAGSLVLVPQKAPLEEEDMWSTWTNPVIRRADMVAKSIALAAALESKSSANEAMLGTSASIIESVRVLLRTTVHQVRSPITALITFGHLLLRKLPVGDANRETAKNMVLEALRVDELLKPLDEAEAALALPVGEGDGYELNSNSETTPEDVETAEAEPVNDAFSAAFDSVYGADFLDGKQLLWLSDVLRPLADIHTELAKQKDIHFLVSIDEDAPPVLAIEKFVREAVGNLLENCLKYSPSGSHVGISVAPVEKEGEDNSPDFVRVTVWDTGLGFTDKDKEMVWRFGYRGSAASRQKADGSGIGLAIVKELLDACDVHLQLLSPLPNELDPRSEEERSESDAPGSAFVLLFPRPTR</sequence>
<keyword evidence="1" id="KW-0597">Phosphoprotein</keyword>
<keyword evidence="4" id="KW-0418">Kinase</keyword>
<dbReference type="SMART" id="SM00387">
    <property type="entry name" value="HATPase_c"/>
    <property type="match status" value="1"/>
</dbReference>
<reference evidence="4 5" key="1">
    <citation type="journal article" date="2018" name="Mol. Biol. Evol.">
        <title>Analysis of the draft genome of the red seaweed Gracilariopsis chorda provides insights into genome size evolution in Rhodophyta.</title>
        <authorList>
            <person name="Lee J."/>
            <person name="Yang E.C."/>
            <person name="Graf L."/>
            <person name="Yang J.H."/>
            <person name="Qiu H."/>
            <person name="Zel Zion U."/>
            <person name="Chan C.X."/>
            <person name="Stephens T.G."/>
            <person name="Weber A.P.M."/>
            <person name="Boo G.H."/>
            <person name="Boo S.M."/>
            <person name="Kim K.M."/>
            <person name="Shin Y."/>
            <person name="Jung M."/>
            <person name="Lee S.J."/>
            <person name="Yim H.S."/>
            <person name="Lee J.H."/>
            <person name="Bhattacharya D."/>
            <person name="Yoon H.S."/>
        </authorList>
    </citation>
    <scope>NUCLEOTIDE SEQUENCE [LARGE SCALE GENOMIC DNA]</scope>
    <source>
        <strain evidence="4 5">SKKU-2015</strain>
        <tissue evidence="4">Whole body</tissue>
    </source>
</reference>
<dbReference type="GO" id="GO:0000155">
    <property type="term" value="F:phosphorelay sensor kinase activity"/>
    <property type="evidence" value="ECO:0007669"/>
    <property type="project" value="TreeGrafter"/>
</dbReference>
<comment type="caution">
    <text evidence="4">The sequence shown here is derived from an EMBL/GenBank/DDBJ whole genome shotgun (WGS) entry which is preliminary data.</text>
</comment>
<dbReference type="PANTHER" id="PTHR43547:SF2">
    <property type="entry name" value="HYBRID SIGNAL TRANSDUCTION HISTIDINE KINASE C"/>
    <property type="match status" value="1"/>
</dbReference>
<dbReference type="EMBL" id="NBIV01000051">
    <property type="protein sequence ID" value="PXF45829.1"/>
    <property type="molecule type" value="Genomic_DNA"/>
</dbReference>
<protein>
    <submittedName>
        <fullName evidence="4">Adaptive-response sensory-kinase SasA</fullName>
    </submittedName>
</protein>
<feature type="domain" description="Histidine kinase" evidence="3">
    <location>
        <begin position="276"/>
        <end position="560"/>
    </location>
</feature>
<evidence type="ECO:0000259" key="3">
    <source>
        <dbReference type="PROSITE" id="PS50109"/>
    </source>
</evidence>